<dbReference type="SUPFAM" id="SSF52540">
    <property type="entry name" value="P-loop containing nucleoside triphosphate hydrolases"/>
    <property type="match status" value="1"/>
</dbReference>
<dbReference type="InterPro" id="IPR024983">
    <property type="entry name" value="CHAT_dom"/>
</dbReference>
<evidence type="ECO:0000256" key="3">
    <source>
        <dbReference type="ARBA" id="ARBA00022737"/>
    </source>
</evidence>
<proteinExistence type="predicted"/>
<evidence type="ECO:0000313" key="6">
    <source>
        <dbReference type="EMBL" id="OAD24126.1"/>
    </source>
</evidence>
<dbReference type="PANTHER" id="PTHR45954">
    <property type="entry name" value="LD33695P"/>
    <property type="match status" value="1"/>
</dbReference>
<keyword evidence="7" id="KW-1185">Reference proteome</keyword>
<feature type="repeat" description="TPR" evidence="4">
    <location>
        <begin position="918"/>
        <end position="951"/>
    </location>
</feature>
<evidence type="ECO:0000313" key="7">
    <source>
        <dbReference type="Proteomes" id="UP000076962"/>
    </source>
</evidence>
<dbReference type="SUPFAM" id="SSF48452">
    <property type="entry name" value="TPR-like"/>
    <property type="match status" value="2"/>
</dbReference>
<sequence length="1119" mass="127989">MRVIKLTFEGNFDKRFQVRLQIAEEGKQASTELHRQMCQNSCQLCHVPNSEQKLPIRYQKWLNTYSEMAADPLSVMGHSLGRLKGTSHSNSEKLAKNCHELANSFLECFKQWLRQENSDFEKLRVALSKELKDKETEVRVIIQADDDIIKKLPWHEWELFANHGNTEIAVASMEFSSPEVDNFLTRQVKILIILGDTTGLKVDEVVKSFKELEKEKNAKITICQETSIEKIRQLLQEQWGILFFTGHSSSKDGGTISIGKDKYIQIKDLDEDIKTAIKNGLQLAIFNSCDGLGIAKVLRELNFPYAIVMKEVVPLPIATDFILSFLKAFSGPQKQSLYSAVRHARQDLKNKYKDVAFYTNWLPVISQNPSVGTSLRWEDLLKKTFKLPDNLPSVRDWVGRGEELEEMKNELFKADTRAIEITGRPVAVGVVGSPGIGKTLLASKLIRLLHDQAAPFAASAWASLRPDFGAKKPPSFHSITDSLLIALSDGKITSEMTSKDDFREKTNKLLALLKKRPCLVVLDNVESVLKREDTQLAGYFEPDCKDYAYLFDELIKREHQSKIIFTSREALVALSSSNYKSFQLHGLKHEDAIKLLKKNLDATDEKLEQLSKYYKGYPKALELVAAFIRDNCKGDVESFMEARSGDLAGDLDNILDEVFERMSDEECECLRGISVYKTDEYPLKKAGIAAQMQKKNEFELTKIIVALERRELLDYEPAYNTYSLHPFVQEKAYRLLQENEEGFKIAHQRAYKYFVGIKLEPKTQWKGVKDVKPRIRAHYHACQLEDWNEAAQVLDALGLEYLNNWSEYRLMLELLCPLIPDDWKNERRKIGTEKLQAEILRYIGIGYLMLSDYDTAKEFFKISLSLFVRLKDSVGELKALNDLGIMHYDLGEYRKAIRYYAQAIKIGDRNTETQKESRRPLHNLGVIYKETGNYRKSYSCFKKVLKLVELSKDRASEATVLNDLGHLASNLGDQKKAIEFCKKGLAISKNIGDRRAEALNSGRLGLIYCRLENYHAAIDNSEKAIEIAREIEDKQLESSVLGYLGTILRKQKRYPEALEKLQSAKKIAQEIRHRETQLETFKALAELYQDMGESKQAEHYQSRALSMAKDLQIPMPKGC</sequence>
<dbReference type="Proteomes" id="UP000076962">
    <property type="component" value="Unassembled WGS sequence"/>
</dbReference>
<comment type="caution">
    <text evidence="6">The sequence shown here is derived from an EMBL/GenBank/DDBJ whole genome shotgun (WGS) entry which is preliminary data.</text>
</comment>
<protein>
    <recommendedName>
        <fullName evidence="5">AAA+ ATPase domain-containing protein</fullName>
    </recommendedName>
</protein>
<evidence type="ECO:0000256" key="4">
    <source>
        <dbReference type="PROSITE-ProRule" id="PRU00339"/>
    </source>
</evidence>
<dbReference type="Pfam" id="PF12770">
    <property type="entry name" value="CHAT"/>
    <property type="match status" value="1"/>
</dbReference>
<dbReference type="GO" id="GO:0005092">
    <property type="term" value="F:GDP-dissociation inhibitor activity"/>
    <property type="evidence" value="ECO:0007669"/>
    <property type="project" value="TreeGrafter"/>
</dbReference>
<dbReference type="AlphaFoldDB" id="A0A176S883"/>
<dbReference type="Gene3D" id="3.40.50.300">
    <property type="entry name" value="P-loop containing nucleotide triphosphate hydrolases"/>
    <property type="match status" value="1"/>
</dbReference>
<dbReference type="Pfam" id="PF00931">
    <property type="entry name" value="NB-ARC"/>
    <property type="match status" value="1"/>
</dbReference>
<dbReference type="PANTHER" id="PTHR45954:SF1">
    <property type="entry name" value="LD33695P"/>
    <property type="match status" value="1"/>
</dbReference>
<keyword evidence="3" id="KW-0677">Repeat</keyword>
<comment type="subcellular location">
    <subcellularLocation>
        <location evidence="1">Cytoplasm</location>
    </subcellularLocation>
</comment>
<dbReference type="PROSITE" id="PS50005">
    <property type="entry name" value="TPR"/>
    <property type="match status" value="2"/>
</dbReference>
<dbReference type="GO" id="GO:0005938">
    <property type="term" value="C:cell cortex"/>
    <property type="evidence" value="ECO:0007669"/>
    <property type="project" value="TreeGrafter"/>
</dbReference>
<dbReference type="EMBL" id="LUTY01000003">
    <property type="protein sequence ID" value="OAD24126.1"/>
    <property type="molecule type" value="Genomic_DNA"/>
</dbReference>
<keyword evidence="2" id="KW-0963">Cytoplasm</keyword>
<evidence type="ECO:0000259" key="5">
    <source>
        <dbReference type="SMART" id="SM00382"/>
    </source>
</evidence>
<gene>
    <name evidence="6" type="ORF">THIOM_000017</name>
</gene>
<dbReference type="InterPro" id="IPR052386">
    <property type="entry name" value="GPSM"/>
</dbReference>
<dbReference type="PATRIC" id="fig|1003181.4.peg.20"/>
<dbReference type="Pfam" id="PF13424">
    <property type="entry name" value="TPR_12"/>
    <property type="match status" value="3"/>
</dbReference>
<organism evidence="6 7">
    <name type="scientific">Candidatus Thiomargarita nelsonii</name>
    <dbReference type="NCBI Taxonomy" id="1003181"/>
    <lineage>
        <taxon>Bacteria</taxon>
        <taxon>Pseudomonadati</taxon>
        <taxon>Pseudomonadota</taxon>
        <taxon>Gammaproteobacteria</taxon>
        <taxon>Thiotrichales</taxon>
        <taxon>Thiotrichaceae</taxon>
        <taxon>Thiomargarita</taxon>
    </lineage>
</organism>
<dbReference type="PROSITE" id="PS50293">
    <property type="entry name" value="TPR_REGION"/>
    <property type="match status" value="1"/>
</dbReference>
<dbReference type="GO" id="GO:0043531">
    <property type="term" value="F:ADP binding"/>
    <property type="evidence" value="ECO:0007669"/>
    <property type="project" value="InterPro"/>
</dbReference>
<dbReference type="InterPro" id="IPR019734">
    <property type="entry name" value="TPR_rpt"/>
</dbReference>
<reference evidence="6 7" key="1">
    <citation type="submission" date="2016-05" db="EMBL/GenBank/DDBJ databases">
        <title>Single-cell genome of chain-forming Candidatus Thiomargarita nelsonii and comparison to other large sulfur-oxidizing bacteria.</title>
        <authorList>
            <person name="Winkel M."/>
            <person name="Salman V."/>
            <person name="Woyke T."/>
            <person name="Schulz-Vogt H."/>
            <person name="Richter M."/>
            <person name="Flood B."/>
            <person name="Bailey J."/>
            <person name="Amann R."/>
            <person name="Mussmann M."/>
        </authorList>
    </citation>
    <scope>NUCLEOTIDE SEQUENCE [LARGE SCALE GENOMIC DNA]</scope>
    <source>
        <strain evidence="6 7">THI036</strain>
    </source>
</reference>
<evidence type="ECO:0000256" key="1">
    <source>
        <dbReference type="ARBA" id="ARBA00004496"/>
    </source>
</evidence>
<feature type="repeat" description="TPR" evidence="4">
    <location>
        <begin position="877"/>
        <end position="910"/>
    </location>
</feature>
<dbReference type="PRINTS" id="PR00364">
    <property type="entry name" value="DISEASERSIST"/>
</dbReference>
<feature type="domain" description="AAA+ ATPase" evidence="5">
    <location>
        <begin position="424"/>
        <end position="590"/>
    </location>
</feature>
<dbReference type="InterPro" id="IPR027417">
    <property type="entry name" value="P-loop_NTPase"/>
</dbReference>
<dbReference type="InterPro" id="IPR002182">
    <property type="entry name" value="NB-ARC"/>
</dbReference>
<dbReference type="GO" id="GO:0001965">
    <property type="term" value="F:G-protein alpha-subunit binding"/>
    <property type="evidence" value="ECO:0007669"/>
    <property type="project" value="TreeGrafter"/>
</dbReference>
<dbReference type="Gene3D" id="1.25.40.10">
    <property type="entry name" value="Tetratricopeptide repeat domain"/>
    <property type="match status" value="1"/>
</dbReference>
<keyword evidence="4" id="KW-0802">TPR repeat</keyword>
<evidence type="ECO:0000256" key="2">
    <source>
        <dbReference type="ARBA" id="ARBA00022490"/>
    </source>
</evidence>
<dbReference type="InterPro" id="IPR011990">
    <property type="entry name" value="TPR-like_helical_dom_sf"/>
</dbReference>
<name>A0A176S883_9GAMM</name>
<dbReference type="SMART" id="SM00028">
    <property type="entry name" value="TPR"/>
    <property type="match status" value="7"/>
</dbReference>
<dbReference type="InterPro" id="IPR003593">
    <property type="entry name" value="AAA+_ATPase"/>
</dbReference>
<dbReference type="SMART" id="SM00382">
    <property type="entry name" value="AAA"/>
    <property type="match status" value="1"/>
</dbReference>
<accession>A0A176S883</accession>